<dbReference type="EMBL" id="BTSY01000004">
    <property type="protein sequence ID" value="GMT22504.1"/>
    <property type="molecule type" value="Genomic_DNA"/>
</dbReference>
<evidence type="ECO:0000256" key="2">
    <source>
        <dbReference type="ARBA" id="ARBA00009166"/>
    </source>
</evidence>
<proteinExistence type="inferred from homology"/>
<protein>
    <recommendedName>
        <fullName evidence="9">G protein-coupled receptor</fullName>
    </recommendedName>
</protein>
<accession>A0AAV5VSF5</accession>
<comment type="similarity">
    <text evidence="2">Belongs to the nematode receptor-like protein srd family.</text>
</comment>
<comment type="caution">
    <text evidence="7">The sequence shown here is derived from an EMBL/GenBank/DDBJ whole genome shotgun (WGS) entry which is preliminary data.</text>
</comment>
<dbReference type="InterPro" id="IPR019421">
    <property type="entry name" value="7TM_GPCR_serpentine_rcpt_Srd"/>
</dbReference>
<dbReference type="Pfam" id="PF10317">
    <property type="entry name" value="7TM_GPCR_Srd"/>
    <property type="match status" value="1"/>
</dbReference>
<gene>
    <name evidence="7" type="ORF">PFISCL1PPCAC_13801</name>
</gene>
<evidence type="ECO:0000256" key="5">
    <source>
        <dbReference type="ARBA" id="ARBA00023136"/>
    </source>
</evidence>
<keyword evidence="5 6" id="KW-0472">Membrane</keyword>
<sequence length="157" mass="17091">SLFVALHSACGITSISANILLLVCMFRHTPASFANFGLLLKAHVLTDLYQAVGAAMCMIREGLIIAYSKSCVYSRIIPIGQAIVYISYGPCYIAGPTVCYAFYMIQVGAANCTLYTTLASFIYRLLMLRNKTMTRQHAALLIVCVALPIPTIITVVL</sequence>
<name>A0AAV5VSF5_9BILA</name>
<evidence type="ECO:0000313" key="7">
    <source>
        <dbReference type="EMBL" id="GMT22504.1"/>
    </source>
</evidence>
<keyword evidence="4 6" id="KW-1133">Transmembrane helix</keyword>
<organism evidence="7 8">
    <name type="scientific">Pristionchus fissidentatus</name>
    <dbReference type="NCBI Taxonomy" id="1538716"/>
    <lineage>
        <taxon>Eukaryota</taxon>
        <taxon>Metazoa</taxon>
        <taxon>Ecdysozoa</taxon>
        <taxon>Nematoda</taxon>
        <taxon>Chromadorea</taxon>
        <taxon>Rhabditida</taxon>
        <taxon>Rhabditina</taxon>
        <taxon>Diplogasteromorpha</taxon>
        <taxon>Diplogasteroidea</taxon>
        <taxon>Neodiplogasteridae</taxon>
        <taxon>Pristionchus</taxon>
    </lineage>
</organism>
<feature type="transmembrane region" description="Helical" evidence="6">
    <location>
        <begin position="138"/>
        <end position="156"/>
    </location>
</feature>
<dbReference type="GO" id="GO:0016020">
    <property type="term" value="C:membrane"/>
    <property type="evidence" value="ECO:0007669"/>
    <property type="project" value="UniProtKB-SubCell"/>
</dbReference>
<dbReference type="PANTHER" id="PTHR22945">
    <property type="entry name" value="SERPENTINE RECEPTOR, CLASS D DELTA"/>
    <property type="match status" value="1"/>
</dbReference>
<dbReference type="PANTHER" id="PTHR22945:SF40">
    <property type="entry name" value="SERPENTINE RECEPTOR, CLASS D (DELTA)-RELATED"/>
    <property type="match status" value="1"/>
</dbReference>
<evidence type="ECO:0000256" key="6">
    <source>
        <dbReference type="SAM" id="Phobius"/>
    </source>
</evidence>
<feature type="non-terminal residue" evidence="7">
    <location>
        <position position="1"/>
    </location>
</feature>
<dbReference type="Proteomes" id="UP001432322">
    <property type="component" value="Unassembled WGS sequence"/>
</dbReference>
<dbReference type="InterPro" id="IPR050920">
    <property type="entry name" value="Nematode_rcpt-like_delta"/>
</dbReference>
<reference evidence="7" key="1">
    <citation type="submission" date="2023-10" db="EMBL/GenBank/DDBJ databases">
        <title>Genome assembly of Pristionchus species.</title>
        <authorList>
            <person name="Yoshida K."/>
            <person name="Sommer R.J."/>
        </authorList>
    </citation>
    <scope>NUCLEOTIDE SEQUENCE</scope>
    <source>
        <strain evidence="7">RS5133</strain>
    </source>
</reference>
<keyword evidence="3 6" id="KW-0812">Transmembrane</keyword>
<feature type="transmembrane region" description="Helical" evidence="6">
    <location>
        <begin position="6"/>
        <end position="26"/>
    </location>
</feature>
<evidence type="ECO:0000256" key="3">
    <source>
        <dbReference type="ARBA" id="ARBA00022692"/>
    </source>
</evidence>
<evidence type="ECO:0008006" key="9">
    <source>
        <dbReference type="Google" id="ProtNLM"/>
    </source>
</evidence>
<feature type="transmembrane region" description="Helical" evidence="6">
    <location>
        <begin position="101"/>
        <end position="126"/>
    </location>
</feature>
<keyword evidence="8" id="KW-1185">Reference proteome</keyword>
<evidence type="ECO:0000256" key="4">
    <source>
        <dbReference type="ARBA" id="ARBA00022989"/>
    </source>
</evidence>
<comment type="subcellular location">
    <subcellularLocation>
        <location evidence="1">Membrane</location>
        <topology evidence="1">Multi-pass membrane protein</topology>
    </subcellularLocation>
</comment>
<feature type="non-terminal residue" evidence="7">
    <location>
        <position position="157"/>
    </location>
</feature>
<evidence type="ECO:0000256" key="1">
    <source>
        <dbReference type="ARBA" id="ARBA00004141"/>
    </source>
</evidence>
<feature type="transmembrane region" description="Helical" evidence="6">
    <location>
        <begin position="76"/>
        <end position="95"/>
    </location>
</feature>
<dbReference type="AlphaFoldDB" id="A0AAV5VSF5"/>
<evidence type="ECO:0000313" key="8">
    <source>
        <dbReference type="Proteomes" id="UP001432322"/>
    </source>
</evidence>